<dbReference type="Proteomes" id="UP001210925">
    <property type="component" value="Unassembled WGS sequence"/>
</dbReference>
<dbReference type="EMBL" id="JADGKB010000041">
    <property type="protein sequence ID" value="KAJ3257173.1"/>
    <property type="molecule type" value="Genomic_DNA"/>
</dbReference>
<evidence type="ECO:0000259" key="3">
    <source>
        <dbReference type="Pfam" id="PF07743"/>
    </source>
</evidence>
<comment type="similarity">
    <text evidence="1">Belongs to the HscB family.</text>
</comment>
<proteinExistence type="inferred from homology"/>
<dbReference type="GO" id="GO:0005739">
    <property type="term" value="C:mitochondrion"/>
    <property type="evidence" value="ECO:0007669"/>
    <property type="project" value="TreeGrafter"/>
</dbReference>
<evidence type="ECO:0000256" key="2">
    <source>
        <dbReference type="ARBA" id="ARBA00023186"/>
    </source>
</evidence>
<dbReference type="Gene3D" id="1.20.1280.20">
    <property type="entry name" value="HscB, C-terminal domain"/>
    <property type="match status" value="1"/>
</dbReference>
<dbReference type="InterPro" id="IPR036869">
    <property type="entry name" value="J_dom_sf"/>
</dbReference>
<reference evidence="4" key="1">
    <citation type="submission" date="2020-05" db="EMBL/GenBank/DDBJ databases">
        <title>Phylogenomic resolution of chytrid fungi.</title>
        <authorList>
            <person name="Stajich J.E."/>
            <person name="Amses K."/>
            <person name="Simmons R."/>
            <person name="Seto K."/>
            <person name="Myers J."/>
            <person name="Bonds A."/>
            <person name="Quandt C.A."/>
            <person name="Barry K."/>
            <person name="Liu P."/>
            <person name="Grigoriev I."/>
            <person name="Longcore J.E."/>
            <person name="James T.Y."/>
        </authorList>
    </citation>
    <scope>NUCLEOTIDE SEQUENCE</scope>
    <source>
        <strain evidence="4">PLAUS21</strain>
    </source>
</reference>
<comment type="caution">
    <text evidence="4">The sequence shown here is derived from an EMBL/GenBank/DDBJ whole genome shotgun (WGS) entry which is preliminary data.</text>
</comment>
<dbReference type="SUPFAM" id="SSF46565">
    <property type="entry name" value="Chaperone J-domain"/>
    <property type="match status" value="1"/>
</dbReference>
<protein>
    <recommendedName>
        <fullName evidence="3">Co-chaperone HscB C-terminal oligomerisation domain-containing protein</fullName>
    </recommendedName>
</protein>
<dbReference type="NCBIfam" id="TIGR00714">
    <property type="entry name" value="hscB"/>
    <property type="match status" value="1"/>
</dbReference>
<evidence type="ECO:0000313" key="4">
    <source>
        <dbReference type="EMBL" id="KAJ3257173.1"/>
    </source>
</evidence>
<organism evidence="4 5">
    <name type="scientific">Boothiomyces macroporosus</name>
    <dbReference type="NCBI Taxonomy" id="261099"/>
    <lineage>
        <taxon>Eukaryota</taxon>
        <taxon>Fungi</taxon>
        <taxon>Fungi incertae sedis</taxon>
        <taxon>Chytridiomycota</taxon>
        <taxon>Chytridiomycota incertae sedis</taxon>
        <taxon>Chytridiomycetes</taxon>
        <taxon>Rhizophydiales</taxon>
        <taxon>Terramycetaceae</taxon>
        <taxon>Boothiomyces</taxon>
    </lineage>
</organism>
<keyword evidence="5" id="KW-1185">Reference proteome</keyword>
<evidence type="ECO:0000256" key="1">
    <source>
        <dbReference type="ARBA" id="ARBA00010476"/>
    </source>
</evidence>
<dbReference type="PANTHER" id="PTHR14021:SF15">
    <property type="entry name" value="IRON-SULFUR CLUSTER CO-CHAPERONE PROTEIN HSCB"/>
    <property type="match status" value="1"/>
</dbReference>
<gene>
    <name evidence="4" type="ORF">HK103_004871</name>
</gene>
<dbReference type="AlphaFoldDB" id="A0AAD5UG08"/>
<dbReference type="Gene3D" id="1.10.287.110">
    <property type="entry name" value="DnaJ domain"/>
    <property type="match status" value="1"/>
</dbReference>
<name>A0AAD5UG08_9FUNG</name>
<dbReference type="PANTHER" id="PTHR14021">
    <property type="entry name" value="IRON-SULFUR CLUSTER CO-CHAPERONE PROTEIN HSCB"/>
    <property type="match status" value="1"/>
</dbReference>
<dbReference type="InterPro" id="IPR009073">
    <property type="entry name" value="HscB_oligo_C"/>
</dbReference>
<dbReference type="InterPro" id="IPR004640">
    <property type="entry name" value="HscB"/>
</dbReference>
<dbReference type="GO" id="GO:0051259">
    <property type="term" value="P:protein complex oligomerization"/>
    <property type="evidence" value="ECO:0007669"/>
    <property type="project" value="InterPro"/>
</dbReference>
<dbReference type="GO" id="GO:0051087">
    <property type="term" value="F:protein-folding chaperone binding"/>
    <property type="evidence" value="ECO:0007669"/>
    <property type="project" value="InterPro"/>
</dbReference>
<dbReference type="GO" id="GO:0001671">
    <property type="term" value="F:ATPase activator activity"/>
    <property type="evidence" value="ECO:0007669"/>
    <property type="project" value="InterPro"/>
</dbReference>
<dbReference type="InterPro" id="IPR036386">
    <property type="entry name" value="HscB_C_sf"/>
</dbReference>
<sequence>MQAQVHPDHYSSKSALEKRISEQQSSEINKAFQILKDPLSRAQYLLSLNGIEINESLKTQDKQFLMEIIELQEEIEDLEEDQVQDYVDRNNQEINTIIDNIGKAFKSNDLELAKKETIRLKYYYQIRNKLHEIVFKYSTIREGLQQERKNLKEELNFAGNLEHFKSKIGLLRQVLMFVLSGPNSEFGPLVYQIEKIQFI</sequence>
<dbReference type="GO" id="GO:0044571">
    <property type="term" value="P:[2Fe-2S] cluster assembly"/>
    <property type="evidence" value="ECO:0007669"/>
    <property type="project" value="InterPro"/>
</dbReference>
<dbReference type="SUPFAM" id="SSF47144">
    <property type="entry name" value="HSC20 (HSCB), C-terminal oligomerisation domain"/>
    <property type="match status" value="1"/>
</dbReference>
<feature type="domain" description="Co-chaperone HscB C-terminal oligomerisation" evidence="3">
    <location>
        <begin position="60"/>
        <end position="130"/>
    </location>
</feature>
<evidence type="ECO:0000313" key="5">
    <source>
        <dbReference type="Proteomes" id="UP001210925"/>
    </source>
</evidence>
<dbReference type="Pfam" id="PF07743">
    <property type="entry name" value="HSCB_C"/>
    <property type="match status" value="1"/>
</dbReference>
<accession>A0AAD5UG08</accession>
<keyword evidence="2" id="KW-0143">Chaperone</keyword>